<dbReference type="Proteomes" id="UP000283634">
    <property type="component" value="Unassembled WGS sequence"/>
</dbReference>
<feature type="signal peptide" evidence="1">
    <location>
        <begin position="1"/>
        <end position="27"/>
    </location>
</feature>
<organism evidence="2 3">
    <name type="scientific">Trypanosoma rangeli</name>
    <dbReference type="NCBI Taxonomy" id="5698"/>
    <lineage>
        <taxon>Eukaryota</taxon>
        <taxon>Discoba</taxon>
        <taxon>Euglenozoa</taxon>
        <taxon>Kinetoplastea</taxon>
        <taxon>Metakinetoplastina</taxon>
        <taxon>Trypanosomatida</taxon>
        <taxon>Trypanosomatidae</taxon>
        <taxon>Trypanosoma</taxon>
        <taxon>Herpetosoma</taxon>
    </lineage>
</organism>
<evidence type="ECO:0000256" key="1">
    <source>
        <dbReference type="SAM" id="SignalP"/>
    </source>
</evidence>
<name>A0A422N897_TRYRA</name>
<keyword evidence="1" id="KW-0732">Signal</keyword>
<dbReference type="OrthoDB" id="244874at2759"/>
<proteinExistence type="predicted"/>
<feature type="chain" id="PRO_5019484985" description="Secreted protein" evidence="1">
    <location>
        <begin position="28"/>
        <end position="137"/>
    </location>
</feature>
<evidence type="ECO:0000313" key="2">
    <source>
        <dbReference type="EMBL" id="RNF01666.1"/>
    </source>
</evidence>
<reference evidence="2 3" key="1">
    <citation type="journal article" date="2018" name="BMC Genomics">
        <title>Genomic comparison of Trypanosoma conorhini and Trypanosoma rangeli to Trypanosoma cruzi strains of high and low virulence.</title>
        <authorList>
            <person name="Bradwell K.R."/>
            <person name="Koparde V.N."/>
            <person name="Matveyev A.V."/>
            <person name="Serrano M.G."/>
            <person name="Alves J.M."/>
            <person name="Parikh H."/>
            <person name="Huang B."/>
            <person name="Lee V."/>
            <person name="Espinosa-Alvarez O."/>
            <person name="Ortiz P.A."/>
            <person name="Costa-Martins A.G."/>
            <person name="Teixeira M.M."/>
            <person name="Buck G.A."/>
        </authorList>
    </citation>
    <scope>NUCLEOTIDE SEQUENCE [LARGE SCALE GENOMIC DNA]</scope>
    <source>
        <strain evidence="2 3">AM80</strain>
    </source>
</reference>
<dbReference type="GeneID" id="40330767"/>
<keyword evidence="3" id="KW-1185">Reference proteome</keyword>
<dbReference type="AlphaFoldDB" id="A0A422N897"/>
<dbReference type="VEuPathDB" id="TriTrypDB:TRSC58_01630"/>
<dbReference type="EMBL" id="MKGL01000264">
    <property type="protein sequence ID" value="RNF01666.1"/>
    <property type="molecule type" value="Genomic_DNA"/>
</dbReference>
<comment type="caution">
    <text evidence="2">The sequence shown here is derived from an EMBL/GenBank/DDBJ whole genome shotgun (WGS) entry which is preliminary data.</text>
</comment>
<protein>
    <recommendedName>
        <fullName evidence="4">Secreted protein</fullName>
    </recommendedName>
</protein>
<evidence type="ECO:0000313" key="3">
    <source>
        <dbReference type="Proteomes" id="UP000283634"/>
    </source>
</evidence>
<accession>A0A422N897</accession>
<sequence>MFQFAQQRHLQLFPLVWMALLCRHSATLEMPQGFHSVRHALLRALPLFQQEAGAGTALRLIVRCCYFPSSFLKTSSLEMGVLLDQMKRHGVVSSSERVRSEILHERMCTEAPEESTPAVKTVRGAYMAFRNIPLCAF</sequence>
<evidence type="ECO:0008006" key="4">
    <source>
        <dbReference type="Google" id="ProtNLM"/>
    </source>
</evidence>
<gene>
    <name evidence="2" type="ORF">TraAM80_06834</name>
</gene>
<dbReference type="RefSeq" id="XP_029236466.1">
    <property type="nucleotide sequence ID" value="XM_029383661.1"/>
</dbReference>